<dbReference type="PRINTS" id="PR00598">
    <property type="entry name" value="HTHMARR"/>
</dbReference>
<dbReference type="SMART" id="SM00347">
    <property type="entry name" value="HTH_MARR"/>
    <property type="match status" value="1"/>
</dbReference>
<name>A0A6L3N0Q9_9BURK</name>
<dbReference type="Gene3D" id="1.10.10.10">
    <property type="entry name" value="Winged helix-like DNA-binding domain superfamily/Winged helix DNA-binding domain"/>
    <property type="match status" value="1"/>
</dbReference>
<evidence type="ECO:0000313" key="3">
    <source>
        <dbReference type="Proteomes" id="UP000473470"/>
    </source>
</evidence>
<dbReference type="AlphaFoldDB" id="A0A6L3N0Q9"/>
<dbReference type="PANTHER" id="PTHR33164:SF43">
    <property type="entry name" value="HTH-TYPE TRANSCRIPTIONAL REPRESSOR YETL"/>
    <property type="match status" value="1"/>
</dbReference>
<evidence type="ECO:0000259" key="1">
    <source>
        <dbReference type="PROSITE" id="PS50995"/>
    </source>
</evidence>
<dbReference type="PANTHER" id="PTHR33164">
    <property type="entry name" value="TRANSCRIPTIONAL REGULATOR, MARR FAMILY"/>
    <property type="match status" value="1"/>
</dbReference>
<proteinExistence type="predicted"/>
<dbReference type="Proteomes" id="UP000473470">
    <property type="component" value="Unassembled WGS sequence"/>
</dbReference>
<dbReference type="InterPro" id="IPR039422">
    <property type="entry name" value="MarR/SlyA-like"/>
</dbReference>
<dbReference type="InterPro" id="IPR000835">
    <property type="entry name" value="HTH_MarR-typ"/>
</dbReference>
<dbReference type="Pfam" id="PF12802">
    <property type="entry name" value="MarR_2"/>
    <property type="match status" value="1"/>
</dbReference>
<comment type="caution">
    <text evidence="2">The sequence shown here is derived from an EMBL/GenBank/DDBJ whole genome shotgun (WGS) entry which is preliminary data.</text>
</comment>
<sequence length="156" mass="17202">MADRFSPPDRRDVSRELDAVRSILGVHASIKRLFEQATLTALGMPFSQGRALVHLARGEAVSCQALARSLGCGAGRMSRLVDDLEKRAWVVRRRHGDDRRTLDLALTPAGLALAERIPAVLAEVRRGVLNRLSAQERAVLKRFLERMLGEIDGQPG</sequence>
<dbReference type="SUPFAM" id="SSF46785">
    <property type="entry name" value="Winged helix' DNA-binding domain"/>
    <property type="match status" value="1"/>
</dbReference>
<gene>
    <name evidence="2" type="ORF">F7R25_08480</name>
</gene>
<reference evidence="2 3" key="1">
    <citation type="submission" date="2019-09" db="EMBL/GenBank/DDBJ databases">
        <title>Draft genome sequences of 48 bacterial type strains from the CCUG.</title>
        <authorList>
            <person name="Tunovic T."/>
            <person name="Pineiro-Iglesias B."/>
            <person name="Unosson C."/>
            <person name="Inganas E."/>
            <person name="Ohlen M."/>
            <person name="Cardew S."/>
            <person name="Jensie-Markopoulos S."/>
            <person name="Salva-Serra F."/>
            <person name="Jaen-Luchoro D."/>
            <person name="Karlsson R."/>
            <person name="Svensson-Stadler L."/>
            <person name="Chun J."/>
            <person name="Moore E."/>
        </authorList>
    </citation>
    <scope>NUCLEOTIDE SEQUENCE [LARGE SCALE GENOMIC DNA]</scope>
    <source>
        <strain evidence="2 3">CCUG 65686</strain>
    </source>
</reference>
<dbReference type="EMBL" id="VZOK01000010">
    <property type="protein sequence ID" value="KAB0639285.1"/>
    <property type="molecule type" value="Genomic_DNA"/>
</dbReference>
<dbReference type="RefSeq" id="WP_059882535.1">
    <property type="nucleotide sequence ID" value="NZ_CABVPM010000053.1"/>
</dbReference>
<dbReference type="InterPro" id="IPR036388">
    <property type="entry name" value="WH-like_DNA-bd_sf"/>
</dbReference>
<evidence type="ECO:0000313" key="2">
    <source>
        <dbReference type="EMBL" id="KAB0639285.1"/>
    </source>
</evidence>
<dbReference type="GO" id="GO:0006950">
    <property type="term" value="P:response to stress"/>
    <property type="evidence" value="ECO:0007669"/>
    <property type="project" value="TreeGrafter"/>
</dbReference>
<accession>A0A6L3N0Q9</accession>
<dbReference type="PROSITE" id="PS50995">
    <property type="entry name" value="HTH_MARR_2"/>
    <property type="match status" value="1"/>
</dbReference>
<organism evidence="2 3">
    <name type="scientific">Burkholderia stagnalis</name>
    <dbReference type="NCBI Taxonomy" id="1503054"/>
    <lineage>
        <taxon>Bacteria</taxon>
        <taxon>Pseudomonadati</taxon>
        <taxon>Pseudomonadota</taxon>
        <taxon>Betaproteobacteria</taxon>
        <taxon>Burkholderiales</taxon>
        <taxon>Burkholderiaceae</taxon>
        <taxon>Burkholderia</taxon>
        <taxon>Burkholderia cepacia complex</taxon>
    </lineage>
</organism>
<protein>
    <submittedName>
        <fullName evidence="2">Winged helix-turn-helix transcriptional regulator</fullName>
    </submittedName>
</protein>
<feature type="domain" description="HTH marR-type" evidence="1">
    <location>
        <begin position="10"/>
        <end position="149"/>
    </location>
</feature>
<dbReference type="GO" id="GO:0003700">
    <property type="term" value="F:DNA-binding transcription factor activity"/>
    <property type="evidence" value="ECO:0007669"/>
    <property type="project" value="InterPro"/>
</dbReference>
<dbReference type="InterPro" id="IPR036390">
    <property type="entry name" value="WH_DNA-bd_sf"/>
</dbReference>